<dbReference type="EMBL" id="BTSX01000006">
    <property type="protein sequence ID" value="GMT03593.1"/>
    <property type="molecule type" value="Genomic_DNA"/>
</dbReference>
<dbReference type="PROSITE" id="PS51228">
    <property type="entry name" value="ACB_2"/>
    <property type="match status" value="1"/>
</dbReference>
<gene>
    <name evidence="2" type="ORF">PENTCL1PPCAC_25767</name>
</gene>
<feature type="domain" description="ACB" evidence="1">
    <location>
        <begin position="1"/>
        <end position="23"/>
    </location>
</feature>
<evidence type="ECO:0000313" key="2">
    <source>
        <dbReference type="EMBL" id="GMT03593.1"/>
    </source>
</evidence>
<dbReference type="InterPro" id="IPR000582">
    <property type="entry name" value="Acyl-CoA-binding_protein"/>
</dbReference>
<keyword evidence="3" id="KW-1185">Reference proteome</keyword>
<feature type="non-terminal residue" evidence="2">
    <location>
        <position position="63"/>
    </location>
</feature>
<protein>
    <recommendedName>
        <fullName evidence="1">ACB domain-containing protein</fullName>
    </recommendedName>
</protein>
<dbReference type="Proteomes" id="UP001432027">
    <property type="component" value="Unassembled WGS sequence"/>
</dbReference>
<proteinExistence type="predicted"/>
<name>A0AAV5UB57_9BILA</name>
<dbReference type="GO" id="GO:0000062">
    <property type="term" value="F:fatty-acyl-CoA binding"/>
    <property type="evidence" value="ECO:0007669"/>
    <property type="project" value="InterPro"/>
</dbReference>
<organism evidence="2 3">
    <name type="scientific">Pristionchus entomophagus</name>
    <dbReference type="NCBI Taxonomy" id="358040"/>
    <lineage>
        <taxon>Eukaryota</taxon>
        <taxon>Metazoa</taxon>
        <taxon>Ecdysozoa</taxon>
        <taxon>Nematoda</taxon>
        <taxon>Chromadorea</taxon>
        <taxon>Rhabditida</taxon>
        <taxon>Rhabditina</taxon>
        <taxon>Diplogasteromorpha</taxon>
        <taxon>Diplogasteroidea</taxon>
        <taxon>Neodiplogasteridae</taxon>
        <taxon>Pristionchus</taxon>
    </lineage>
</organism>
<dbReference type="AlphaFoldDB" id="A0AAV5UB57"/>
<reference evidence="2" key="1">
    <citation type="submission" date="2023-10" db="EMBL/GenBank/DDBJ databases">
        <title>Genome assembly of Pristionchus species.</title>
        <authorList>
            <person name="Yoshida K."/>
            <person name="Sommer R.J."/>
        </authorList>
    </citation>
    <scope>NUCLEOTIDE SEQUENCE</scope>
    <source>
        <strain evidence="2">RS0144</strain>
    </source>
</reference>
<comment type="caution">
    <text evidence="2">The sequence shown here is derived from an EMBL/GenBank/DDBJ whole genome shotgun (WGS) entry which is preliminary data.</text>
</comment>
<evidence type="ECO:0000259" key="1">
    <source>
        <dbReference type="PROSITE" id="PS51228"/>
    </source>
</evidence>
<accession>A0AAV5UB57</accession>
<sequence length="63" mass="7461">MSKEDAMTLYLAIVLEAIDVGSETLDWNEMLTKYSHYYEDLGFLRENFRIIDRELIREDGTQV</sequence>
<evidence type="ECO:0000313" key="3">
    <source>
        <dbReference type="Proteomes" id="UP001432027"/>
    </source>
</evidence>